<dbReference type="EMBL" id="FTOD01000009">
    <property type="protein sequence ID" value="SIS98670.1"/>
    <property type="molecule type" value="Genomic_DNA"/>
</dbReference>
<gene>
    <name evidence="3" type="ORF">SAMN05421790_10956</name>
</gene>
<reference evidence="4" key="1">
    <citation type="submission" date="2017-01" db="EMBL/GenBank/DDBJ databases">
        <authorList>
            <person name="Varghese N."/>
            <person name="Submissions S."/>
        </authorList>
    </citation>
    <scope>NUCLEOTIDE SEQUENCE [LARGE SCALE GENOMIC DNA]</scope>
    <source>
        <strain evidence="4">DSM 45196</strain>
    </source>
</reference>
<feature type="domain" description="VWFA" evidence="2">
    <location>
        <begin position="143"/>
        <end position="342"/>
    </location>
</feature>
<dbReference type="Pfam" id="PF13519">
    <property type="entry name" value="VWA_2"/>
    <property type="match status" value="1"/>
</dbReference>
<accession>A0A1N7NK78</accession>
<name>A0A1N7NK78_9BACL</name>
<evidence type="ECO:0000259" key="2">
    <source>
        <dbReference type="PROSITE" id="PS50234"/>
    </source>
</evidence>
<dbReference type="SMART" id="SM00327">
    <property type="entry name" value="VWA"/>
    <property type="match status" value="1"/>
</dbReference>
<dbReference type="InterPro" id="IPR036465">
    <property type="entry name" value="vWFA_dom_sf"/>
</dbReference>
<dbReference type="Proteomes" id="UP000186795">
    <property type="component" value="Unassembled WGS sequence"/>
</dbReference>
<dbReference type="SUPFAM" id="SSF53300">
    <property type="entry name" value="vWA-like"/>
    <property type="match status" value="1"/>
</dbReference>
<organism evidence="3 4">
    <name type="scientific">Kroppenstedtia eburnea</name>
    <dbReference type="NCBI Taxonomy" id="714067"/>
    <lineage>
        <taxon>Bacteria</taxon>
        <taxon>Bacillati</taxon>
        <taxon>Bacillota</taxon>
        <taxon>Bacilli</taxon>
        <taxon>Bacillales</taxon>
        <taxon>Thermoactinomycetaceae</taxon>
        <taxon>Kroppenstedtia</taxon>
    </lineage>
</organism>
<evidence type="ECO:0000313" key="3">
    <source>
        <dbReference type="EMBL" id="SIS98670.1"/>
    </source>
</evidence>
<dbReference type="AlphaFoldDB" id="A0A1N7NK78"/>
<evidence type="ECO:0000313" key="4">
    <source>
        <dbReference type="Proteomes" id="UP000186795"/>
    </source>
</evidence>
<keyword evidence="4" id="KW-1185">Reference proteome</keyword>
<dbReference type="InterPro" id="IPR002035">
    <property type="entry name" value="VWF_A"/>
</dbReference>
<dbReference type="Gene3D" id="3.40.50.410">
    <property type="entry name" value="von Willebrand factor, type A domain"/>
    <property type="match status" value="1"/>
</dbReference>
<dbReference type="PROSITE" id="PS50234">
    <property type="entry name" value="VWFA"/>
    <property type="match status" value="1"/>
</dbReference>
<proteinExistence type="predicted"/>
<keyword evidence="1" id="KW-0175">Coiled coil</keyword>
<sequence>MEIGLLIGRGYMNKHFFRCPWIVVLCLMLWLTACSSEAVDEKPKKKSFQAATEIEGMLREGPGKFAGDRYDEEKVNKALRKLPDDLTADQAYTRLIQLLAEDYGPALREIEEFDPSLQIGELKFTDKEDEDQKQGKEQAKQVHVEILLDASGSMAGRIRDGVKMDLAKEAIENFVSDMPENAKISLRVYGHKGSNRKQDQKESCASTEVVYPHGSYVKGKFGKALNSFEPTGWTPLAAAMEEARQDLKPYAGEDAENIIYVVSDGIETCGGDPVKAAKSLYNSDIQAVVNIIGFDVDDAGQQALKKVAEAGGGEYKTANTREELNQSFGIDWDEIEKEVSKVWYNVDTSLAINKHQQEMIWEVEKIAGDISYFNQFEGGTLYQIYDREVARLEAAVEELDQQGKLSDSTALTKKIEHRYELMKKYRMEQYEHLESRVEKVLENAEKKRDENLEK</sequence>
<protein>
    <submittedName>
        <fullName evidence="3">D-amino-acid dehydrogenase/Ca-activated chloride channel family protein</fullName>
    </submittedName>
</protein>
<evidence type="ECO:0000256" key="1">
    <source>
        <dbReference type="SAM" id="Coils"/>
    </source>
</evidence>
<feature type="coiled-coil region" evidence="1">
    <location>
        <begin position="427"/>
        <end position="454"/>
    </location>
</feature>